<dbReference type="HOGENOM" id="CLU_1052034_0_0_1"/>
<dbReference type="EMBL" id="GL766927">
    <property type="protein sequence ID" value="EFZ14461.1"/>
    <property type="molecule type" value="Genomic_DNA"/>
</dbReference>
<reference evidence="1" key="1">
    <citation type="journal article" date="2011" name="Proc. Natl. Acad. Sci. U.S.A.">
        <title>The genome of the fire ant Solenopsis invicta.</title>
        <authorList>
            <person name="Wurm Y."/>
            <person name="Wang J."/>
            <person name="Riba-Grognuz O."/>
            <person name="Corona M."/>
            <person name="Nygaard S."/>
            <person name="Hunt B.G."/>
            <person name="Ingram K.K."/>
            <person name="Falquet L."/>
            <person name="Nipitwattanaphon M."/>
            <person name="Gotzek D."/>
            <person name="Dijkstra M.B."/>
            <person name="Oettler J."/>
            <person name="Comtesse F."/>
            <person name="Shih C.J."/>
            <person name="Wu W.J."/>
            <person name="Yang C.C."/>
            <person name="Thomas J."/>
            <person name="Beaudoing E."/>
            <person name="Pradervand S."/>
            <person name="Flegel V."/>
            <person name="Cook E.D."/>
            <person name="Fabbretti R."/>
            <person name="Stockinger H."/>
            <person name="Long L."/>
            <person name="Farmerie W.G."/>
            <person name="Oakey J."/>
            <person name="Boomsma J.J."/>
            <person name="Pamilo P."/>
            <person name="Yi S.V."/>
            <person name="Heinze J."/>
            <person name="Goodisman M.A."/>
            <person name="Farinelli L."/>
            <person name="Harshman K."/>
            <person name="Hulo N."/>
            <person name="Cerutti L."/>
            <person name="Xenarios I."/>
            <person name="Shoemaker D."/>
            <person name="Keller L."/>
        </authorList>
    </citation>
    <scope>NUCLEOTIDE SEQUENCE [LARGE SCALE GENOMIC DNA]</scope>
</reference>
<sequence>ICIKYGISDNDQIPFRADRASQTAQTSPLSFFLQQTANSLHRAGLREDHFDPNSFKAKTTRKKNFKTLKRDAIPVKFNGLQQESETINTGTNQNLTFIEIPAQIGVDLNNKTEILPEISVDLNNETEIVSEIGIDLNNDTEIVSVIGVDFNNDTEIVSRKINDSNQMRNHKYLLKKEIPRLHKVIKNLKSCLRNRKISRKATNKKSNKKIIQNVIKKQNLHPVAQAMIKLQPHTPNVPNTQEEKSLAQQFYYYLASALRRLRQAN</sequence>
<gene>
    <name evidence="1" type="ORF">SINV_09156</name>
</gene>
<accession>E9IY94</accession>
<proteinExistence type="predicted"/>
<feature type="non-terminal residue" evidence="1">
    <location>
        <position position="1"/>
    </location>
</feature>
<evidence type="ECO:0000313" key="1">
    <source>
        <dbReference type="EMBL" id="EFZ14461.1"/>
    </source>
</evidence>
<name>E9IY94_SOLIN</name>
<feature type="non-terminal residue" evidence="1">
    <location>
        <position position="265"/>
    </location>
</feature>
<protein>
    <submittedName>
        <fullName evidence="1">Uncharacterized protein</fullName>
    </submittedName>
</protein>
<dbReference type="AlphaFoldDB" id="E9IY94"/>
<organism>
    <name type="scientific">Solenopsis invicta</name>
    <name type="common">Red imported fire ant</name>
    <name type="synonym">Solenopsis wagneri</name>
    <dbReference type="NCBI Taxonomy" id="13686"/>
    <lineage>
        <taxon>Eukaryota</taxon>
        <taxon>Metazoa</taxon>
        <taxon>Ecdysozoa</taxon>
        <taxon>Arthropoda</taxon>
        <taxon>Hexapoda</taxon>
        <taxon>Insecta</taxon>
        <taxon>Pterygota</taxon>
        <taxon>Neoptera</taxon>
        <taxon>Endopterygota</taxon>
        <taxon>Hymenoptera</taxon>
        <taxon>Apocrita</taxon>
        <taxon>Aculeata</taxon>
        <taxon>Formicoidea</taxon>
        <taxon>Formicidae</taxon>
        <taxon>Myrmicinae</taxon>
        <taxon>Solenopsis</taxon>
    </lineage>
</organism>